<evidence type="ECO:0000313" key="1">
    <source>
        <dbReference type="EMBL" id="MPN57660.1"/>
    </source>
</evidence>
<sequence length="90" mass="10430">MLIANYIPKKARIQGNNKFKIYAEGTLYLAFQVTKDPQEETGRTLLKAYLHPRGFHEAQMAGGNFDLIYPSEKTIVETKIWYDIERHAVK</sequence>
<comment type="caution">
    <text evidence="1">The sequence shown here is derived from an EMBL/GenBank/DDBJ whole genome shotgun (WGS) entry which is preliminary data.</text>
</comment>
<protein>
    <submittedName>
        <fullName evidence="1">Uncharacterized protein</fullName>
    </submittedName>
</protein>
<name>A0A645J3F9_9ZZZZ</name>
<dbReference type="EMBL" id="VSSQ01129472">
    <property type="protein sequence ID" value="MPN57660.1"/>
    <property type="molecule type" value="Genomic_DNA"/>
</dbReference>
<proteinExistence type="predicted"/>
<organism evidence="1">
    <name type="scientific">bioreactor metagenome</name>
    <dbReference type="NCBI Taxonomy" id="1076179"/>
    <lineage>
        <taxon>unclassified sequences</taxon>
        <taxon>metagenomes</taxon>
        <taxon>ecological metagenomes</taxon>
    </lineage>
</organism>
<dbReference type="AlphaFoldDB" id="A0A645J3F9"/>
<gene>
    <name evidence="1" type="ORF">SDC9_205354</name>
</gene>
<reference evidence="1" key="1">
    <citation type="submission" date="2019-08" db="EMBL/GenBank/DDBJ databases">
        <authorList>
            <person name="Kucharzyk K."/>
            <person name="Murdoch R.W."/>
            <person name="Higgins S."/>
            <person name="Loffler F."/>
        </authorList>
    </citation>
    <scope>NUCLEOTIDE SEQUENCE</scope>
</reference>
<accession>A0A645J3F9</accession>